<evidence type="ECO:0000259" key="2">
    <source>
        <dbReference type="Pfam" id="PF08241"/>
    </source>
</evidence>
<dbReference type="InterPro" id="IPR029063">
    <property type="entry name" value="SAM-dependent_MTases_sf"/>
</dbReference>
<keyword evidence="3" id="KW-0489">Methyltransferase</keyword>
<evidence type="ECO:0000256" key="1">
    <source>
        <dbReference type="SAM" id="Phobius"/>
    </source>
</evidence>
<dbReference type="Proteomes" id="UP000485367">
    <property type="component" value="Unassembled WGS sequence"/>
</dbReference>
<dbReference type="EC" id="2.1.1.222" evidence="3"/>
<feature type="transmembrane region" description="Helical" evidence="1">
    <location>
        <begin position="239"/>
        <end position="260"/>
    </location>
</feature>
<dbReference type="SUPFAM" id="SSF53335">
    <property type="entry name" value="S-adenosyl-L-methionine-dependent methyltransferases"/>
    <property type="match status" value="1"/>
</dbReference>
<sequence length="265" mass="30564">MKNENFYEGKFIKTERWRGGKMLFLPFLHKLARQRLFVRHLKKGKRDKIILDIGCGGGNDLFTRFGEVWGVDISKSSLKFAKTIYSKTILSSADNIPIKEKGVDIVLSADLLGHLPPKLKNKVLRETFRVLKPGGKAFHYSEIKGNDLFCRWAKKYPSLYKKYFIDQDGHLGLESIEDLTKRFDQAGYKVVRAIPLFKLPFDLTEFCKRFDNEFKQKNLFISALVGTARACNKVKPLKLIIELFGGFLADFISVFCLLLMREGYF</sequence>
<dbReference type="Gene3D" id="3.40.50.150">
    <property type="entry name" value="Vaccinia Virus protein VP39"/>
    <property type="match status" value="1"/>
</dbReference>
<keyword evidence="1" id="KW-0812">Transmembrane</keyword>
<dbReference type="PANTHER" id="PTHR42912">
    <property type="entry name" value="METHYLTRANSFERASE"/>
    <property type="match status" value="1"/>
</dbReference>
<accession>A0A1V5SER3</accession>
<dbReference type="InterPro" id="IPR050508">
    <property type="entry name" value="Methyltransf_Superfamily"/>
</dbReference>
<organism evidence="3">
    <name type="scientific">candidate division WS2 bacterium ADurb.Bin280</name>
    <dbReference type="NCBI Taxonomy" id="1852829"/>
    <lineage>
        <taxon>Bacteria</taxon>
        <taxon>candidate division WS2</taxon>
    </lineage>
</organism>
<dbReference type="EMBL" id="MWBO01000013">
    <property type="protein sequence ID" value="OQA53040.1"/>
    <property type="molecule type" value="Genomic_DNA"/>
</dbReference>
<reference evidence="3" key="1">
    <citation type="submission" date="2017-02" db="EMBL/GenBank/DDBJ databases">
        <title>Delving into the versatile metabolic prowess of the omnipresent phylum Bacteroidetes.</title>
        <authorList>
            <person name="Nobu M.K."/>
            <person name="Mei R."/>
            <person name="Narihiro T."/>
            <person name="Kuroda K."/>
            <person name="Liu W.-T."/>
        </authorList>
    </citation>
    <scope>NUCLEOTIDE SEQUENCE</scope>
    <source>
        <strain evidence="3">ADurb.Bin280</strain>
    </source>
</reference>
<comment type="caution">
    <text evidence="3">The sequence shown here is derived from an EMBL/GenBank/DDBJ whole genome shotgun (WGS) entry which is preliminary data.</text>
</comment>
<dbReference type="GO" id="GO:0102208">
    <property type="term" value="F:2-polyprenyl-6-hydroxyphenol methylase activity"/>
    <property type="evidence" value="ECO:0007669"/>
    <property type="project" value="UniProtKB-EC"/>
</dbReference>
<evidence type="ECO:0000313" key="3">
    <source>
        <dbReference type="EMBL" id="OQA53040.1"/>
    </source>
</evidence>
<keyword evidence="1" id="KW-0472">Membrane</keyword>
<name>A0A1V5SER3_9BACT</name>
<dbReference type="Pfam" id="PF08241">
    <property type="entry name" value="Methyltransf_11"/>
    <property type="match status" value="1"/>
</dbReference>
<dbReference type="CDD" id="cd02440">
    <property type="entry name" value="AdoMet_MTases"/>
    <property type="match status" value="1"/>
</dbReference>
<keyword evidence="3" id="KW-0808">Transferase</keyword>
<dbReference type="InterPro" id="IPR013216">
    <property type="entry name" value="Methyltransf_11"/>
</dbReference>
<dbReference type="GO" id="GO:0032259">
    <property type="term" value="P:methylation"/>
    <property type="evidence" value="ECO:0007669"/>
    <property type="project" value="UniProtKB-KW"/>
</dbReference>
<keyword evidence="1" id="KW-1133">Transmembrane helix</keyword>
<feature type="domain" description="Methyltransferase type 11" evidence="2">
    <location>
        <begin position="51"/>
        <end position="137"/>
    </location>
</feature>
<protein>
    <submittedName>
        <fullName evidence="3">Ubiquinone biosynthesis O-methyltransferase</fullName>
        <ecNumber evidence="3">2.1.1.222</ecNumber>
    </submittedName>
</protein>
<gene>
    <name evidence="3" type="primary">ubiG</name>
    <name evidence="3" type="ORF">BWY43_00227</name>
</gene>
<proteinExistence type="predicted"/>
<keyword evidence="3" id="KW-0830">Ubiquinone</keyword>
<dbReference type="AlphaFoldDB" id="A0A1V5SER3"/>
<dbReference type="GO" id="GO:0008757">
    <property type="term" value="F:S-adenosylmethionine-dependent methyltransferase activity"/>
    <property type="evidence" value="ECO:0007669"/>
    <property type="project" value="InterPro"/>
</dbReference>